<feature type="compositionally biased region" description="Polar residues" evidence="11">
    <location>
        <begin position="358"/>
        <end position="371"/>
    </location>
</feature>
<keyword evidence="9" id="KW-0539">Nucleus</keyword>
<keyword evidence="14" id="KW-1185">Reference proteome</keyword>
<gene>
    <name evidence="13" type="primary">mael_0</name>
    <name evidence="13" type="ORF">Bhyg_16813</name>
</gene>
<dbReference type="GO" id="GO:0045892">
    <property type="term" value="P:negative regulation of DNA-templated transcription"/>
    <property type="evidence" value="ECO:0007669"/>
    <property type="project" value="TreeGrafter"/>
</dbReference>
<dbReference type="InterPro" id="IPR039259">
    <property type="entry name" value="Protein_maelstrom"/>
</dbReference>
<dbReference type="Gene3D" id="1.10.30.10">
    <property type="entry name" value="High mobility group box domain"/>
    <property type="match status" value="1"/>
</dbReference>
<keyword evidence="8" id="KW-0943">RNA-mediated gene silencing</keyword>
<evidence type="ECO:0000256" key="2">
    <source>
        <dbReference type="ARBA" id="ARBA00004496"/>
    </source>
</evidence>
<comment type="similarity">
    <text evidence="3">Belongs to the maelstrom family.</text>
</comment>
<protein>
    <submittedName>
        <fullName evidence="13">Protein maelstrom like</fullName>
    </submittedName>
</protein>
<dbReference type="PANTHER" id="PTHR21358">
    <property type="entry name" value="PROTEIN MAELSTROM HOMOLOG"/>
    <property type="match status" value="1"/>
</dbReference>
<feature type="compositionally biased region" description="Basic and acidic residues" evidence="11">
    <location>
        <begin position="443"/>
        <end position="453"/>
    </location>
</feature>
<sequence length="486" mass="54975">MDTKSGISGITLQHYYTEQAARRGVFYKSLSEVTSPASDVWTKMTPQERAPFEKRAKDEKRGPQKEVEKFTSQGIALSTIEQQQRELENANRTMLRTIKEIVQNGFTNNCIGSQEFVFISGNYFIKKDDIYFPAEIAMVKFSFESGVISKFHTYVNPESLPMGYLNDAKEHSADTHQLPYPPNAKGEKNYTAVLNAMHSFLGNPSELPPLFTAKEEITIIKSFLQQFCPRDEPELVNRYRVYPLHQLFYEIKEEAVRNSVQGTPFKSIHIAEAHLNRDHYSYISNIACTYHEEMDCVKYCALASVQKWTLVFFDHICVDLNIRVEVGKHFPPEVDISHLSMADDNKNTNSGGAEALPSSETADLSSISTHQWGERSSIAEQDSSFSQDEHFPSLGSRRVGKPKKTSGHRDTNNPWITSASSSSSSNSREMTFENNTDVTSGRSNDRGYRHDDSTLDSTVLRGMGRGSALFRRECNFGRGRSAHSYK</sequence>
<keyword evidence="7" id="KW-0238">DNA-binding</keyword>
<evidence type="ECO:0000313" key="13">
    <source>
        <dbReference type="EMBL" id="KAJ6633186.1"/>
    </source>
</evidence>
<dbReference type="GO" id="GO:0034587">
    <property type="term" value="P:piRNA processing"/>
    <property type="evidence" value="ECO:0007669"/>
    <property type="project" value="TreeGrafter"/>
</dbReference>
<organism evidence="13 14">
    <name type="scientific">Pseudolycoriella hygida</name>
    <dbReference type="NCBI Taxonomy" id="35572"/>
    <lineage>
        <taxon>Eukaryota</taxon>
        <taxon>Metazoa</taxon>
        <taxon>Ecdysozoa</taxon>
        <taxon>Arthropoda</taxon>
        <taxon>Hexapoda</taxon>
        <taxon>Insecta</taxon>
        <taxon>Pterygota</taxon>
        <taxon>Neoptera</taxon>
        <taxon>Endopterygota</taxon>
        <taxon>Diptera</taxon>
        <taxon>Nematocera</taxon>
        <taxon>Sciaroidea</taxon>
        <taxon>Sciaridae</taxon>
        <taxon>Pseudolycoriella</taxon>
    </lineage>
</organism>
<feature type="compositionally biased region" description="Low complexity" evidence="11">
    <location>
        <begin position="418"/>
        <end position="427"/>
    </location>
</feature>
<evidence type="ECO:0000256" key="10">
    <source>
        <dbReference type="ARBA" id="ARBA00023254"/>
    </source>
</evidence>
<dbReference type="AlphaFoldDB" id="A0A9Q0MKS2"/>
<keyword evidence="5" id="KW-0963">Cytoplasm</keyword>
<dbReference type="GO" id="GO:0060964">
    <property type="term" value="P:regulation of miRNA-mediated gene silencing"/>
    <property type="evidence" value="ECO:0007669"/>
    <property type="project" value="InterPro"/>
</dbReference>
<evidence type="ECO:0000256" key="4">
    <source>
        <dbReference type="ARBA" id="ARBA00022473"/>
    </source>
</evidence>
<feature type="compositionally biased region" description="Polar residues" evidence="11">
    <location>
        <begin position="428"/>
        <end position="442"/>
    </location>
</feature>
<dbReference type="GO" id="GO:0043186">
    <property type="term" value="C:P granule"/>
    <property type="evidence" value="ECO:0007669"/>
    <property type="project" value="TreeGrafter"/>
</dbReference>
<dbReference type="EMBL" id="WJQU01002141">
    <property type="protein sequence ID" value="KAJ6633186.1"/>
    <property type="molecule type" value="Genomic_DNA"/>
</dbReference>
<evidence type="ECO:0000256" key="8">
    <source>
        <dbReference type="ARBA" id="ARBA00023158"/>
    </source>
</evidence>
<name>A0A9Q0MKS2_9DIPT</name>
<dbReference type="GO" id="GO:0043565">
    <property type="term" value="F:sequence-specific DNA binding"/>
    <property type="evidence" value="ECO:0007669"/>
    <property type="project" value="TreeGrafter"/>
</dbReference>
<dbReference type="GO" id="GO:0005634">
    <property type="term" value="C:nucleus"/>
    <property type="evidence" value="ECO:0007669"/>
    <property type="project" value="UniProtKB-SubCell"/>
</dbReference>
<evidence type="ECO:0000256" key="9">
    <source>
        <dbReference type="ARBA" id="ARBA00023242"/>
    </source>
</evidence>
<dbReference type="InterPro" id="IPR024970">
    <property type="entry name" value="Maelstrom"/>
</dbReference>
<dbReference type="GO" id="GO:0007283">
    <property type="term" value="P:spermatogenesis"/>
    <property type="evidence" value="ECO:0007669"/>
    <property type="project" value="TreeGrafter"/>
</dbReference>
<evidence type="ECO:0000313" key="14">
    <source>
        <dbReference type="Proteomes" id="UP001151699"/>
    </source>
</evidence>
<comment type="subcellular location">
    <subcellularLocation>
        <location evidence="2">Cytoplasm</location>
    </subcellularLocation>
    <subcellularLocation>
        <location evidence="1">Nucleus</location>
    </subcellularLocation>
</comment>
<feature type="region of interest" description="Disordered" evidence="11">
    <location>
        <begin position="341"/>
        <end position="455"/>
    </location>
</feature>
<comment type="caution">
    <text evidence="13">The sequence shown here is derived from an EMBL/GenBank/DDBJ whole genome shotgun (WGS) entry which is preliminary data.</text>
</comment>
<dbReference type="Proteomes" id="UP001151699">
    <property type="component" value="Unassembled WGS sequence"/>
</dbReference>
<dbReference type="PANTHER" id="PTHR21358:SF4">
    <property type="entry name" value="PROTEIN MAELSTROM HOMOLOG"/>
    <property type="match status" value="1"/>
</dbReference>
<dbReference type="Pfam" id="PF13017">
    <property type="entry name" value="Maelstrom"/>
    <property type="match status" value="1"/>
</dbReference>
<feature type="domain" description="Maelstrom" evidence="12">
    <location>
        <begin position="128"/>
        <end position="335"/>
    </location>
</feature>
<dbReference type="OrthoDB" id="24555at2759"/>
<keyword evidence="4" id="KW-0217">Developmental protein</keyword>
<accession>A0A9Q0MKS2</accession>
<evidence type="ECO:0000256" key="3">
    <source>
        <dbReference type="ARBA" id="ARBA00007057"/>
    </source>
</evidence>
<evidence type="ECO:0000256" key="6">
    <source>
        <dbReference type="ARBA" id="ARBA00022782"/>
    </source>
</evidence>
<evidence type="ECO:0000256" key="11">
    <source>
        <dbReference type="SAM" id="MobiDB-lite"/>
    </source>
</evidence>
<dbReference type="InterPro" id="IPR036910">
    <property type="entry name" value="HMG_box_dom_sf"/>
</dbReference>
<reference evidence="13" key="1">
    <citation type="submission" date="2022-07" db="EMBL/GenBank/DDBJ databases">
        <authorList>
            <person name="Trinca V."/>
            <person name="Uliana J.V.C."/>
            <person name="Torres T.T."/>
            <person name="Ward R.J."/>
            <person name="Monesi N."/>
        </authorList>
    </citation>
    <scope>NUCLEOTIDE SEQUENCE</scope>
    <source>
        <strain evidence="13">HSMRA1968</strain>
        <tissue evidence="13">Whole embryos</tissue>
    </source>
</reference>
<evidence type="ECO:0000256" key="5">
    <source>
        <dbReference type="ARBA" id="ARBA00022490"/>
    </source>
</evidence>
<keyword evidence="6" id="KW-0221">Differentiation</keyword>
<dbReference type="GO" id="GO:0007140">
    <property type="term" value="P:male meiotic nuclear division"/>
    <property type="evidence" value="ECO:0007669"/>
    <property type="project" value="TreeGrafter"/>
</dbReference>
<proteinExistence type="inferred from homology"/>
<keyword evidence="10" id="KW-0469">Meiosis</keyword>
<evidence type="ECO:0000259" key="12">
    <source>
        <dbReference type="Pfam" id="PF13017"/>
    </source>
</evidence>
<evidence type="ECO:0000256" key="1">
    <source>
        <dbReference type="ARBA" id="ARBA00004123"/>
    </source>
</evidence>
<dbReference type="SUPFAM" id="SSF47095">
    <property type="entry name" value="HMG-box"/>
    <property type="match status" value="1"/>
</dbReference>
<dbReference type="GO" id="GO:0030154">
    <property type="term" value="P:cell differentiation"/>
    <property type="evidence" value="ECO:0007669"/>
    <property type="project" value="UniProtKB-KW"/>
</dbReference>
<evidence type="ECO:0000256" key="7">
    <source>
        <dbReference type="ARBA" id="ARBA00023125"/>
    </source>
</evidence>